<keyword evidence="4" id="KW-0378">Hydrolase</keyword>
<dbReference type="InterPro" id="IPR058193">
    <property type="entry name" value="VanY/YodJ_core_dom"/>
</dbReference>
<comment type="caution">
    <text evidence="4">The sequence shown here is derived from an EMBL/GenBank/DDBJ whole genome shotgun (WGS) entry which is preliminary data.</text>
</comment>
<dbReference type="PROSITE" id="PS51257">
    <property type="entry name" value="PROKAR_LIPOPROTEIN"/>
    <property type="match status" value="1"/>
</dbReference>
<evidence type="ECO:0000259" key="3">
    <source>
        <dbReference type="Pfam" id="PF02557"/>
    </source>
</evidence>
<dbReference type="InterPro" id="IPR003709">
    <property type="entry name" value="VanY-like_core_dom"/>
</dbReference>
<dbReference type="InterPro" id="IPR002477">
    <property type="entry name" value="Peptidoglycan-bd-like"/>
</dbReference>
<feature type="domain" description="Peptidoglycan binding-like" evidence="2">
    <location>
        <begin position="59"/>
        <end position="114"/>
    </location>
</feature>
<dbReference type="InterPro" id="IPR036366">
    <property type="entry name" value="PGBDSf"/>
</dbReference>
<dbReference type="InterPro" id="IPR052179">
    <property type="entry name" value="DD-CPase-like"/>
</dbReference>
<keyword evidence="4" id="KW-0645">Protease</keyword>
<dbReference type="EMBL" id="CCDP010000002">
    <property type="protein sequence ID" value="CDQ41036.1"/>
    <property type="molecule type" value="Genomic_DNA"/>
</dbReference>
<dbReference type="GO" id="GO:0006508">
    <property type="term" value="P:proteolysis"/>
    <property type="evidence" value="ECO:0007669"/>
    <property type="project" value="InterPro"/>
</dbReference>
<dbReference type="Proteomes" id="UP000028875">
    <property type="component" value="Unassembled WGS sequence"/>
</dbReference>
<dbReference type="AlphaFoldDB" id="A0A024QGH4"/>
<evidence type="ECO:0000313" key="4">
    <source>
        <dbReference type="EMBL" id="CDQ41036.1"/>
    </source>
</evidence>
<keyword evidence="4" id="KW-0121">Carboxypeptidase</keyword>
<dbReference type="eggNOG" id="COG1876">
    <property type="taxonomic scope" value="Bacteria"/>
</dbReference>
<dbReference type="InterPro" id="IPR009045">
    <property type="entry name" value="Zn_M74/Hedgehog-like"/>
</dbReference>
<feature type="compositionally biased region" description="Polar residues" evidence="1">
    <location>
        <begin position="28"/>
        <end position="44"/>
    </location>
</feature>
<name>A0A024QGH4_9BACI</name>
<gene>
    <name evidence="4" type="primary">vanY_2</name>
    <name evidence="4" type="ORF">BN990_03386</name>
</gene>
<accession>A0A024QGH4</accession>
<dbReference type="GO" id="GO:0004180">
    <property type="term" value="F:carboxypeptidase activity"/>
    <property type="evidence" value="ECO:0007669"/>
    <property type="project" value="UniProtKB-KW"/>
</dbReference>
<feature type="domain" description="D-alanyl-D-alanine carboxypeptidase-like core" evidence="3">
    <location>
        <begin position="189"/>
        <end position="318"/>
    </location>
</feature>
<dbReference type="Gene3D" id="1.10.101.10">
    <property type="entry name" value="PGBD-like superfamily/PGBD"/>
    <property type="match status" value="1"/>
</dbReference>
<evidence type="ECO:0000256" key="1">
    <source>
        <dbReference type="SAM" id="MobiDB-lite"/>
    </source>
</evidence>
<dbReference type="InterPro" id="IPR036365">
    <property type="entry name" value="PGBD-like_sf"/>
</dbReference>
<dbReference type="CDD" id="cd14852">
    <property type="entry name" value="LD-carboxypeptidase"/>
    <property type="match status" value="1"/>
</dbReference>
<reference evidence="4 5" key="1">
    <citation type="submission" date="2014-03" db="EMBL/GenBank/DDBJ databases">
        <authorList>
            <person name="Urmite Genomes U."/>
        </authorList>
    </citation>
    <scope>NUCLEOTIDE SEQUENCE [LARGE SCALE GENOMIC DNA]</scope>
    <source>
        <strain evidence="4 5">Vm-5</strain>
    </source>
</reference>
<dbReference type="PANTHER" id="PTHR34385">
    <property type="entry name" value="D-ALANYL-D-ALANINE CARBOXYPEPTIDASE"/>
    <property type="match status" value="1"/>
</dbReference>
<evidence type="ECO:0000259" key="2">
    <source>
        <dbReference type="Pfam" id="PF01471"/>
    </source>
</evidence>
<dbReference type="OrthoDB" id="9792074at2"/>
<proteinExistence type="predicted"/>
<reference evidence="5" key="2">
    <citation type="submission" date="2014-05" db="EMBL/GenBank/DDBJ databases">
        <title>Draft genome sequence of Virgibacillus massiliensis Vm-5.</title>
        <authorList>
            <person name="Khelaifia S."/>
            <person name="Croce O."/>
            <person name="Lagier J.C."/>
            <person name="Raoult D."/>
        </authorList>
    </citation>
    <scope>NUCLEOTIDE SEQUENCE [LARGE SCALE GENOMIC DNA]</scope>
    <source>
        <strain evidence="5">Vm-5</strain>
    </source>
</reference>
<dbReference type="Gene3D" id="3.30.1380.10">
    <property type="match status" value="1"/>
</dbReference>
<dbReference type="PANTHER" id="PTHR34385:SF1">
    <property type="entry name" value="PEPTIDOGLYCAN L-ALANYL-D-GLUTAMATE ENDOPEPTIDASE CWLK"/>
    <property type="match status" value="1"/>
</dbReference>
<dbReference type="MEROPS" id="M15.024"/>
<dbReference type="STRING" id="1462526.BN990_03386"/>
<feature type="region of interest" description="Disordered" evidence="1">
    <location>
        <begin position="26"/>
        <end position="46"/>
    </location>
</feature>
<dbReference type="eggNOG" id="COG3409">
    <property type="taxonomic scope" value="Bacteria"/>
</dbReference>
<dbReference type="SUPFAM" id="SSF55166">
    <property type="entry name" value="Hedgehog/DD-peptidase"/>
    <property type="match status" value="1"/>
</dbReference>
<protein>
    <submittedName>
        <fullName evidence="4">D-alanyl-D-alanine carboxypeptidase</fullName>
    </submittedName>
</protein>
<dbReference type="RefSeq" id="WP_038245789.1">
    <property type="nucleotide sequence ID" value="NZ_BNER01000007.1"/>
</dbReference>
<dbReference type="Pfam" id="PF02557">
    <property type="entry name" value="VanY"/>
    <property type="match status" value="1"/>
</dbReference>
<organism evidence="4 5">
    <name type="scientific">Virgibacillus massiliensis</name>
    <dbReference type="NCBI Taxonomy" id="1462526"/>
    <lineage>
        <taxon>Bacteria</taxon>
        <taxon>Bacillati</taxon>
        <taxon>Bacillota</taxon>
        <taxon>Bacilli</taxon>
        <taxon>Bacillales</taxon>
        <taxon>Bacillaceae</taxon>
        <taxon>Virgibacillus</taxon>
    </lineage>
</organism>
<evidence type="ECO:0000313" key="5">
    <source>
        <dbReference type="Proteomes" id="UP000028875"/>
    </source>
</evidence>
<keyword evidence="5" id="KW-1185">Reference proteome</keyword>
<dbReference type="Pfam" id="PF01471">
    <property type="entry name" value="PG_binding_1"/>
    <property type="match status" value="1"/>
</dbReference>
<sequence precursor="true">MKHKRIVVFVVFIILLIAAACTDKESLETTTQPDQEKNTSNAENDTMELPKEQLQKLDNGDAVQSLQTVLNKLGYEITINGEFDASTVWAITDIQLQHDALLVTGIYTEDTAQTIDTLLHENTGTFEPGNGLPAKTETATTNHGTEVIANPYEQLALVNKQHALPEDYIPEDLVIPDVRFPFTEDLPKKQMRKIAASSLEELFVAADEAGLDLFAQSGYRSYERQETIFASNVEADGEEAANKFSARPGESEHQTGLTMDVTSPDIDFQLTTEFANTDEGKWLAQHAADYGFIIRFPKGKEDITEYQYEPWHIRYVGKKAAEEITEQDVTLEEYLKQEEN</sequence>
<dbReference type="SUPFAM" id="SSF47090">
    <property type="entry name" value="PGBD-like"/>
    <property type="match status" value="1"/>
</dbReference>